<dbReference type="STRING" id="1855912.LuPra_02652"/>
<dbReference type="RefSeq" id="WP_234800872.1">
    <property type="nucleotide sequence ID" value="NZ_CP015136.1"/>
</dbReference>
<keyword evidence="4" id="KW-1185">Reference proteome</keyword>
<reference evidence="4" key="2">
    <citation type="submission" date="2016-04" db="EMBL/GenBank/DDBJ databases">
        <title>First Complete Genome Sequence of a Subdivision 6 Acidobacterium.</title>
        <authorList>
            <person name="Huang S."/>
            <person name="Vieira S."/>
            <person name="Bunk B."/>
            <person name="Riedel T."/>
            <person name="Sproeer C."/>
            <person name="Overmann J."/>
        </authorList>
    </citation>
    <scope>NUCLEOTIDE SEQUENCE [LARGE SCALE GENOMIC DNA]</scope>
    <source>
        <strain evidence="4">DSM 100886 HEG_-6_39</strain>
    </source>
</reference>
<dbReference type="Proteomes" id="UP000076079">
    <property type="component" value="Chromosome"/>
</dbReference>
<sequence>MAFAGGQVANTGLPLRAALLFGLNASLLAGVFGSMALLASQFTRARRTAAGITGALLGLSVVMTSAGRTVPGGAWIGQLSPVHYFELSKPLVPSYGASPRAMLVLAALSAVLSALGLAIFVRRDMGTTPKRSTPRWSFFQPRVPLPPCFTAAHSPSPTADSGVSGRSGSADPKTAAARQVGRTASRPTPPWRQARTTASRRPYPTRARSYTRQFPTR</sequence>
<dbReference type="KEGG" id="abac:LuPra_02652"/>
<dbReference type="AlphaFoldDB" id="A0A143PLI1"/>
<accession>A0A143PLI1</accession>
<feature type="transmembrane region" description="Helical" evidence="2">
    <location>
        <begin position="17"/>
        <end position="38"/>
    </location>
</feature>
<organism evidence="3 4">
    <name type="scientific">Luteitalea pratensis</name>
    <dbReference type="NCBI Taxonomy" id="1855912"/>
    <lineage>
        <taxon>Bacteria</taxon>
        <taxon>Pseudomonadati</taxon>
        <taxon>Acidobacteriota</taxon>
        <taxon>Vicinamibacteria</taxon>
        <taxon>Vicinamibacterales</taxon>
        <taxon>Vicinamibacteraceae</taxon>
        <taxon>Luteitalea</taxon>
    </lineage>
</organism>
<protein>
    <submittedName>
        <fullName evidence="3">Uncharacterized protein</fullName>
    </submittedName>
</protein>
<gene>
    <name evidence="3" type="ORF">LuPra_02652</name>
</gene>
<dbReference type="EMBL" id="CP015136">
    <property type="protein sequence ID" value="AMY09435.1"/>
    <property type="molecule type" value="Genomic_DNA"/>
</dbReference>
<evidence type="ECO:0000313" key="4">
    <source>
        <dbReference type="Proteomes" id="UP000076079"/>
    </source>
</evidence>
<keyword evidence="2" id="KW-1133">Transmembrane helix</keyword>
<reference evidence="3 4" key="1">
    <citation type="journal article" date="2016" name="Genome Announc.">
        <title>First Complete Genome Sequence of a Subdivision 6 Acidobacterium Strain.</title>
        <authorList>
            <person name="Huang S."/>
            <person name="Vieira S."/>
            <person name="Bunk B."/>
            <person name="Riedel T."/>
            <person name="Sproer C."/>
            <person name="Overmann J."/>
        </authorList>
    </citation>
    <scope>NUCLEOTIDE SEQUENCE [LARGE SCALE GENOMIC DNA]</scope>
    <source>
        <strain evidence="4">DSM 100886 HEG_-6_39</strain>
    </source>
</reference>
<feature type="transmembrane region" description="Helical" evidence="2">
    <location>
        <begin position="101"/>
        <end position="121"/>
    </location>
</feature>
<keyword evidence="2" id="KW-0812">Transmembrane</keyword>
<evidence type="ECO:0000256" key="1">
    <source>
        <dbReference type="SAM" id="MobiDB-lite"/>
    </source>
</evidence>
<evidence type="ECO:0000313" key="3">
    <source>
        <dbReference type="EMBL" id="AMY09435.1"/>
    </source>
</evidence>
<proteinExistence type="predicted"/>
<feature type="compositionally biased region" description="Polar residues" evidence="1">
    <location>
        <begin position="153"/>
        <end position="167"/>
    </location>
</feature>
<feature type="transmembrane region" description="Helical" evidence="2">
    <location>
        <begin position="50"/>
        <end position="70"/>
    </location>
</feature>
<feature type="region of interest" description="Disordered" evidence="1">
    <location>
        <begin position="149"/>
        <end position="217"/>
    </location>
</feature>
<feature type="compositionally biased region" description="Polar residues" evidence="1">
    <location>
        <begin position="208"/>
        <end position="217"/>
    </location>
</feature>
<evidence type="ECO:0000256" key="2">
    <source>
        <dbReference type="SAM" id="Phobius"/>
    </source>
</evidence>
<name>A0A143PLI1_LUTPR</name>
<keyword evidence="2" id="KW-0472">Membrane</keyword>